<name>A0A1M7BF23_9FLAO</name>
<dbReference type="AlphaFoldDB" id="A0A1M7BF23"/>
<dbReference type="RefSeq" id="WP_072970490.1">
    <property type="nucleotide sequence ID" value="NZ_FRBY01000001.1"/>
</dbReference>
<accession>A0A1M7BF23</accession>
<evidence type="ECO:0000313" key="2">
    <source>
        <dbReference type="Proteomes" id="UP000184121"/>
    </source>
</evidence>
<keyword evidence="2" id="KW-1185">Reference proteome</keyword>
<evidence type="ECO:0000313" key="1">
    <source>
        <dbReference type="EMBL" id="SHL53602.1"/>
    </source>
</evidence>
<protein>
    <submittedName>
        <fullName evidence="1">GLPGLI family protein</fullName>
    </submittedName>
</protein>
<gene>
    <name evidence="1" type="ORF">SAMN05444366_1048</name>
</gene>
<dbReference type="EMBL" id="FRBY01000001">
    <property type="protein sequence ID" value="SHL53602.1"/>
    <property type="molecule type" value="Genomic_DNA"/>
</dbReference>
<dbReference type="InterPro" id="IPR005901">
    <property type="entry name" value="GLPGLI"/>
</dbReference>
<dbReference type="NCBIfam" id="TIGR01200">
    <property type="entry name" value="GLPGLI"/>
    <property type="match status" value="1"/>
</dbReference>
<sequence length="247" mass="28643">MKKIVFVLLILFVSNALFSQSGRIDYLIKLDSLSFKDNGKFKERLQKMKEYASNQKFKLSFNTNRSSFEYIESLSSDPSFNESENIIARFAATTASDFYYDRIENREIQKKNDGQLVEKTNARVDWVIGTESKKIDNYLCYKATYQESYISRKSGKKEYTEIVAWFAPILPYGYGPIQFYGLPGLILELKYKNTTYLAARIELKDDTVDIKFPKGRTITEDEYNSRLQSSAGAVLLTRKKAEKKEQK</sequence>
<proteinExistence type="predicted"/>
<dbReference type="Proteomes" id="UP000184121">
    <property type="component" value="Unassembled WGS sequence"/>
</dbReference>
<dbReference type="STRING" id="29534.SAMN05444366_1048"/>
<reference evidence="2" key="1">
    <citation type="submission" date="2016-11" db="EMBL/GenBank/DDBJ databases">
        <authorList>
            <person name="Varghese N."/>
            <person name="Submissions S."/>
        </authorList>
    </citation>
    <scope>NUCLEOTIDE SEQUENCE [LARGE SCALE GENOMIC DNA]</scope>
    <source>
        <strain evidence="2">DSM 1811</strain>
    </source>
</reference>
<dbReference type="Pfam" id="PF09697">
    <property type="entry name" value="Porph_ging"/>
    <property type="match status" value="1"/>
</dbReference>
<dbReference type="OrthoDB" id="1429333at2"/>
<organism evidence="1 2">
    <name type="scientific">Flavobacterium saccharophilum</name>
    <dbReference type="NCBI Taxonomy" id="29534"/>
    <lineage>
        <taxon>Bacteria</taxon>
        <taxon>Pseudomonadati</taxon>
        <taxon>Bacteroidota</taxon>
        <taxon>Flavobacteriia</taxon>
        <taxon>Flavobacteriales</taxon>
        <taxon>Flavobacteriaceae</taxon>
        <taxon>Flavobacterium</taxon>
    </lineage>
</organism>